<keyword evidence="2" id="KW-0472">Membrane</keyword>
<name>A0A7S3WR31_EMIHU</name>
<organism evidence="3">
    <name type="scientific">Emiliania huxleyi</name>
    <name type="common">Coccolithophore</name>
    <name type="synonym">Pontosphaera huxleyi</name>
    <dbReference type="NCBI Taxonomy" id="2903"/>
    <lineage>
        <taxon>Eukaryota</taxon>
        <taxon>Haptista</taxon>
        <taxon>Haptophyta</taxon>
        <taxon>Prymnesiophyceae</taxon>
        <taxon>Isochrysidales</taxon>
        <taxon>Noelaerhabdaceae</taxon>
        <taxon>Emiliania</taxon>
    </lineage>
</organism>
<feature type="region of interest" description="Disordered" evidence="1">
    <location>
        <begin position="144"/>
        <end position="189"/>
    </location>
</feature>
<reference evidence="3" key="1">
    <citation type="submission" date="2021-01" db="EMBL/GenBank/DDBJ databases">
        <authorList>
            <person name="Corre E."/>
            <person name="Pelletier E."/>
            <person name="Niang G."/>
            <person name="Scheremetjew M."/>
            <person name="Finn R."/>
            <person name="Kale V."/>
            <person name="Holt S."/>
            <person name="Cochrane G."/>
            <person name="Meng A."/>
            <person name="Brown T."/>
            <person name="Cohen L."/>
        </authorList>
    </citation>
    <scope>NUCLEOTIDE SEQUENCE</scope>
    <source>
        <strain evidence="3">379</strain>
    </source>
</reference>
<keyword evidence="2" id="KW-0812">Transmembrane</keyword>
<gene>
    <name evidence="3" type="ORF">EHUX00137_LOCUS31321</name>
</gene>
<keyword evidence="2" id="KW-1133">Transmembrane helix</keyword>
<feature type="transmembrane region" description="Helical" evidence="2">
    <location>
        <begin position="51"/>
        <end position="70"/>
    </location>
</feature>
<protein>
    <submittedName>
        <fullName evidence="3">Uncharacterized protein</fullName>
    </submittedName>
</protein>
<feature type="compositionally biased region" description="Low complexity" evidence="1">
    <location>
        <begin position="144"/>
        <end position="165"/>
    </location>
</feature>
<feature type="compositionally biased region" description="Gly residues" evidence="1">
    <location>
        <begin position="178"/>
        <end position="189"/>
    </location>
</feature>
<sequence length="253" mass="27047">MTSSIGKYASSYEEAVFKGHPDKVVRSDVRPADYISSSRLGSFWATRAEELLILLFLALVIGYCTGFYVVGWTALLPVRLVMSYGWDLLLASAMLLRLHGGSYLAPYLPSPSTIPLIFHSSQSLALSRPPPLAPTRPRPLAPAATAHFASAPAHSRPLRPPLRAAPAREKGGRSHAGRGAGGGQGEAEGGGARLLLEAQRRAPRVRARRRGPLALRLGGRPLLLGRVFLMACARAGECVVMRGSPSRAVRGVL</sequence>
<accession>A0A7S3WR31</accession>
<evidence type="ECO:0000256" key="1">
    <source>
        <dbReference type="SAM" id="MobiDB-lite"/>
    </source>
</evidence>
<evidence type="ECO:0000313" key="3">
    <source>
        <dbReference type="EMBL" id="CAE0572333.1"/>
    </source>
</evidence>
<dbReference type="AlphaFoldDB" id="A0A7S3WR31"/>
<dbReference type="EMBL" id="HBIR01040168">
    <property type="protein sequence ID" value="CAE0572333.1"/>
    <property type="molecule type" value="Transcribed_RNA"/>
</dbReference>
<proteinExistence type="predicted"/>
<evidence type="ECO:0000256" key="2">
    <source>
        <dbReference type="SAM" id="Phobius"/>
    </source>
</evidence>